<evidence type="ECO:0000313" key="7">
    <source>
        <dbReference type="Proteomes" id="UP000637267"/>
    </source>
</evidence>
<dbReference type="SUPFAM" id="SSF51126">
    <property type="entry name" value="Pectin lyase-like"/>
    <property type="match status" value="1"/>
</dbReference>
<dbReference type="Gene3D" id="2.160.20.10">
    <property type="entry name" value="Single-stranded right-handed beta-helix, Pectin lyase-like"/>
    <property type="match status" value="1"/>
</dbReference>
<evidence type="ECO:0000256" key="5">
    <source>
        <dbReference type="SAM" id="MobiDB-lite"/>
    </source>
</evidence>
<dbReference type="InterPro" id="IPR012334">
    <property type="entry name" value="Pectin_lyas_fold"/>
</dbReference>
<evidence type="ECO:0000313" key="6">
    <source>
        <dbReference type="EMBL" id="GGP18527.1"/>
    </source>
</evidence>
<dbReference type="EMBL" id="BMLX01000001">
    <property type="protein sequence ID" value="GGP18527.1"/>
    <property type="molecule type" value="Genomic_DNA"/>
</dbReference>
<keyword evidence="2 4" id="KW-0378">Hydrolase</keyword>
<organism evidence="6 7">
    <name type="scientific">Silvimonas iriomotensis</name>
    <dbReference type="NCBI Taxonomy" id="449662"/>
    <lineage>
        <taxon>Bacteria</taxon>
        <taxon>Pseudomonadati</taxon>
        <taxon>Pseudomonadota</taxon>
        <taxon>Betaproteobacteria</taxon>
        <taxon>Neisseriales</taxon>
        <taxon>Chitinibacteraceae</taxon>
        <taxon>Silvimonas</taxon>
    </lineage>
</organism>
<evidence type="ECO:0000256" key="3">
    <source>
        <dbReference type="ARBA" id="ARBA00023295"/>
    </source>
</evidence>
<comment type="caution">
    <text evidence="6">The sequence shown here is derived from an EMBL/GenBank/DDBJ whole genome shotgun (WGS) entry which is preliminary data.</text>
</comment>
<protein>
    <recommendedName>
        <fullName evidence="8">Endopolygalacturonase</fullName>
    </recommendedName>
</protein>
<name>A0ABQ2P5S0_9NEIS</name>
<feature type="compositionally biased region" description="Low complexity" evidence="5">
    <location>
        <begin position="85"/>
        <end position="96"/>
    </location>
</feature>
<proteinExistence type="inferred from homology"/>
<evidence type="ECO:0008006" key="8">
    <source>
        <dbReference type="Google" id="ProtNLM"/>
    </source>
</evidence>
<dbReference type="InterPro" id="IPR051801">
    <property type="entry name" value="GH28_Enzymes"/>
</dbReference>
<gene>
    <name evidence="6" type="ORF">GCM10010970_05490</name>
</gene>
<comment type="similarity">
    <text evidence="1 4">Belongs to the glycosyl hydrolase 28 family.</text>
</comment>
<dbReference type="PANTHER" id="PTHR31339:SF9">
    <property type="entry name" value="PLASMIN AND FIBRONECTIN-BINDING PROTEIN A"/>
    <property type="match status" value="1"/>
</dbReference>
<evidence type="ECO:0000256" key="2">
    <source>
        <dbReference type="ARBA" id="ARBA00022801"/>
    </source>
</evidence>
<dbReference type="InterPro" id="IPR011050">
    <property type="entry name" value="Pectin_lyase_fold/virulence"/>
</dbReference>
<dbReference type="Pfam" id="PF00295">
    <property type="entry name" value="Glyco_hydro_28"/>
    <property type="match status" value="2"/>
</dbReference>
<dbReference type="InterPro" id="IPR000743">
    <property type="entry name" value="Glyco_hydro_28"/>
</dbReference>
<dbReference type="PANTHER" id="PTHR31339">
    <property type="entry name" value="PECTIN LYASE-RELATED"/>
    <property type="match status" value="1"/>
</dbReference>
<sequence>MAATAIAMTACGGGSDNANANSYSSDKPFQVGTVSYDANLPPEPTLPTDTQVCATLYAQPNTIGSNQVPIVSRPDGSLPPEADPSTSGAGVATTTSNPDQARIQAALNACGASVDAEVGARIQAADAAATAAQTLANAQVTLRQYDYAKQAYTTTQMAQNIAGATGEELAKPTYRASKFAVRLVVSQGADGSNGFISGPLTLPSGVTLWIDKGVTLYASRDVMTYLAGTSTYCGNTAVSATKAGSSSNCLALINGNNLVNSAVMGDGRIDSRAYSEIVTSNKLYPLMKVDMTCSNTYASYAIGAQATNGTSCDNGGTVVDTKSSARNMTWWDLAYLGNMVQNGTTGAGSQSNFRMMVFNYAKNLTLYRITLNNSANFHVVPSGVDGLTVWGVKVQTPTLAAFANPAGNGNPLYTGATFTEDNVKNTDAFDPGSASKATQVALVTSGSNTVTTPVSGGTSTIASTTTSSSTGKISFDGYLKNFVFVFNHVSTGDDDIALKGSNNPTPGSTYVGPLGNSLFAIDGNRDVRSDRKWGIIIAHNHIYWGHGISIGSETNSGVTNVQVYDNSFEGSEEGLRIKSDYARGGEVSNITYTNICIKNAQNALLFTPYYSTKALPTITQNGVTYTKYLDPNFHDITLNNVRIMGTSNAKLQGFAANTGGSGNAQLPLTMTLNNVVADNASAVTMSAMSDANLTIKGVNLPIFGSTSDNVTVNGQVTQAVDPSKVVDCSNAFVDFPAIGQSNLFGSTWASQ</sequence>
<evidence type="ECO:0000256" key="4">
    <source>
        <dbReference type="RuleBase" id="RU361169"/>
    </source>
</evidence>
<accession>A0ABQ2P5S0</accession>
<reference evidence="7" key="1">
    <citation type="journal article" date="2019" name="Int. J. Syst. Evol. Microbiol.">
        <title>The Global Catalogue of Microorganisms (GCM) 10K type strain sequencing project: providing services to taxonomists for standard genome sequencing and annotation.</title>
        <authorList>
            <consortium name="The Broad Institute Genomics Platform"/>
            <consortium name="The Broad Institute Genome Sequencing Center for Infectious Disease"/>
            <person name="Wu L."/>
            <person name="Ma J."/>
        </authorList>
    </citation>
    <scope>NUCLEOTIDE SEQUENCE [LARGE SCALE GENOMIC DNA]</scope>
    <source>
        <strain evidence="7">CGMCC 1.8859</strain>
    </source>
</reference>
<feature type="region of interest" description="Disordered" evidence="5">
    <location>
        <begin position="64"/>
        <end position="96"/>
    </location>
</feature>
<evidence type="ECO:0000256" key="1">
    <source>
        <dbReference type="ARBA" id="ARBA00008834"/>
    </source>
</evidence>
<dbReference type="Proteomes" id="UP000637267">
    <property type="component" value="Unassembled WGS sequence"/>
</dbReference>
<keyword evidence="3 4" id="KW-0326">Glycosidase</keyword>
<keyword evidence="7" id="KW-1185">Reference proteome</keyword>